<gene>
    <name evidence="2" type="ORF">M5K25_020417</name>
</gene>
<proteinExistence type="predicted"/>
<keyword evidence="1" id="KW-0812">Transmembrane</keyword>
<dbReference type="Proteomes" id="UP001552299">
    <property type="component" value="Unassembled WGS sequence"/>
</dbReference>
<name>A0ABD0UAL7_DENTH</name>
<dbReference type="EMBL" id="JANQDX010000016">
    <property type="protein sequence ID" value="KAL0909541.1"/>
    <property type="molecule type" value="Genomic_DNA"/>
</dbReference>
<organism evidence="2 3">
    <name type="scientific">Dendrobium thyrsiflorum</name>
    <name type="common">Pinecone-like raceme dendrobium</name>
    <name type="synonym">Orchid</name>
    <dbReference type="NCBI Taxonomy" id="117978"/>
    <lineage>
        <taxon>Eukaryota</taxon>
        <taxon>Viridiplantae</taxon>
        <taxon>Streptophyta</taxon>
        <taxon>Embryophyta</taxon>
        <taxon>Tracheophyta</taxon>
        <taxon>Spermatophyta</taxon>
        <taxon>Magnoliopsida</taxon>
        <taxon>Liliopsida</taxon>
        <taxon>Asparagales</taxon>
        <taxon>Orchidaceae</taxon>
        <taxon>Epidendroideae</taxon>
        <taxon>Malaxideae</taxon>
        <taxon>Dendrobiinae</taxon>
        <taxon>Dendrobium</taxon>
    </lineage>
</organism>
<keyword evidence="3" id="KW-1185">Reference proteome</keyword>
<evidence type="ECO:0000313" key="3">
    <source>
        <dbReference type="Proteomes" id="UP001552299"/>
    </source>
</evidence>
<sequence length="92" mass="9935">MYSRANNNKQKPHELAIVTGSIDRIHEDHDLSNNHKKEIVSGSFMGCGGVIKDNNGTLVLAFAGPIPSGNNVVTIIMAILYGLKGFKERSLA</sequence>
<reference evidence="2 3" key="1">
    <citation type="journal article" date="2024" name="Plant Biotechnol. J.">
        <title>Dendrobium thyrsiflorum genome and its molecular insights into genes involved in important horticultural traits.</title>
        <authorList>
            <person name="Chen B."/>
            <person name="Wang J.Y."/>
            <person name="Zheng P.J."/>
            <person name="Li K.L."/>
            <person name="Liang Y.M."/>
            <person name="Chen X.F."/>
            <person name="Zhang C."/>
            <person name="Zhao X."/>
            <person name="He X."/>
            <person name="Zhang G.Q."/>
            <person name="Liu Z.J."/>
            <person name="Xu Q."/>
        </authorList>
    </citation>
    <scope>NUCLEOTIDE SEQUENCE [LARGE SCALE GENOMIC DNA]</scope>
    <source>
        <strain evidence="2">GZMU011</strain>
    </source>
</reference>
<feature type="transmembrane region" description="Helical" evidence="1">
    <location>
        <begin position="58"/>
        <end position="83"/>
    </location>
</feature>
<accession>A0ABD0UAL7</accession>
<evidence type="ECO:0000256" key="1">
    <source>
        <dbReference type="SAM" id="Phobius"/>
    </source>
</evidence>
<keyword evidence="1" id="KW-0472">Membrane</keyword>
<dbReference type="AlphaFoldDB" id="A0ABD0UAL7"/>
<evidence type="ECO:0000313" key="2">
    <source>
        <dbReference type="EMBL" id="KAL0909541.1"/>
    </source>
</evidence>
<comment type="caution">
    <text evidence="2">The sequence shown here is derived from an EMBL/GenBank/DDBJ whole genome shotgun (WGS) entry which is preliminary data.</text>
</comment>
<protein>
    <submittedName>
        <fullName evidence="2">Uncharacterized protein</fullName>
    </submittedName>
</protein>
<keyword evidence="1" id="KW-1133">Transmembrane helix</keyword>